<dbReference type="EMBL" id="MFGJ01000001">
    <property type="protein sequence ID" value="OGF33513.1"/>
    <property type="molecule type" value="Genomic_DNA"/>
</dbReference>
<reference evidence="2 3" key="1">
    <citation type="journal article" date="2016" name="Nat. Commun.">
        <title>Thousands of microbial genomes shed light on interconnected biogeochemical processes in an aquifer system.</title>
        <authorList>
            <person name="Anantharaman K."/>
            <person name="Brown C.T."/>
            <person name="Hug L.A."/>
            <person name="Sharon I."/>
            <person name="Castelle C.J."/>
            <person name="Probst A.J."/>
            <person name="Thomas B.C."/>
            <person name="Singh A."/>
            <person name="Wilkins M.J."/>
            <person name="Karaoz U."/>
            <person name="Brodie E.L."/>
            <person name="Williams K.H."/>
            <person name="Hubbard S.S."/>
            <person name="Banfield J.F."/>
        </authorList>
    </citation>
    <scope>NUCLEOTIDE SEQUENCE [LARGE SCALE GENOMIC DNA]</scope>
</reference>
<dbReference type="Gene3D" id="3.20.100.30">
    <property type="entry name" value="VTC, catalytic tunnel domain"/>
    <property type="match status" value="1"/>
</dbReference>
<evidence type="ECO:0000259" key="1">
    <source>
        <dbReference type="Pfam" id="PF09359"/>
    </source>
</evidence>
<feature type="domain" description="VTC" evidence="1">
    <location>
        <begin position="9"/>
        <end position="231"/>
    </location>
</feature>
<dbReference type="InterPro" id="IPR042267">
    <property type="entry name" value="VTC_sf"/>
</dbReference>
<dbReference type="CDD" id="cd07750">
    <property type="entry name" value="PolyPPase_VTC_like"/>
    <property type="match status" value="1"/>
</dbReference>
<name>A0A1F5T471_9BACT</name>
<sequence length="240" mass="28764">MTDFPLRYRLEYKYYVPASFYQHILNDLDNFVELDKHVTKQNRFYPVYSLYFEDFGLSSYHDKLAGQINRLKMRLRFYDLDTSSGLIKTELKYKFSDLYLKRQSALDHNLFQKLINKKIFPLDTIKNPETKRFLMIAKYNNFRPFIRIDYERQALYAKNDKNVRITFDKNVKCSRVTTGNLKPFNIRVLPLGTIILEIKTPNYFPYWLTYIIKKYNLKRVAISKYTLAVQNLATNSSLCI</sequence>
<evidence type="ECO:0000313" key="2">
    <source>
        <dbReference type="EMBL" id="OGF33513.1"/>
    </source>
</evidence>
<accession>A0A1F5T471</accession>
<proteinExistence type="predicted"/>
<dbReference type="Pfam" id="PF09359">
    <property type="entry name" value="VTC"/>
    <property type="match status" value="1"/>
</dbReference>
<dbReference type="AlphaFoldDB" id="A0A1F5T471"/>
<gene>
    <name evidence="2" type="ORF">A2478_02395</name>
</gene>
<dbReference type="GO" id="GO:0006799">
    <property type="term" value="P:polyphosphate biosynthetic process"/>
    <property type="evidence" value="ECO:0007669"/>
    <property type="project" value="UniProtKB-ARBA"/>
</dbReference>
<dbReference type="InterPro" id="IPR018966">
    <property type="entry name" value="VTC_domain"/>
</dbReference>
<dbReference type="STRING" id="1798002.A2478_02395"/>
<evidence type="ECO:0000313" key="3">
    <source>
        <dbReference type="Proteomes" id="UP000179001"/>
    </source>
</evidence>
<organism evidence="2 3">
    <name type="scientific">Candidatus Falkowbacteria bacterium RIFOXYC2_FULL_36_12</name>
    <dbReference type="NCBI Taxonomy" id="1798002"/>
    <lineage>
        <taxon>Bacteria</taxon>
        <taxon>Candidatus Falkowiibacteriota</taxon>
    </lineage>
</organism>
<comment type="caution">
    <text evidence="2">The sequence shown here is derived from an EMBL/GenBank/DDBJ whole genome shotgun (WGS) entry which is preliminary data.</text>
</comment>
<dbReference type="Proteomes" id="UP000179001">
    <property type="component" value="Unassembled WGS sequence"/>
</dbReference>
<protein>
    <recommendedName>
        <fullName evidence="1">VTC domain-containing protein</fullName>
    </recommendedName>
</protein>